<dbReference type="AlphaFoldDB" id="A0A6A6AST5"/>
<dbReference type="Proteomes" id="UP000799771">
    <property type="component" value="Unassembled WGS sequence"/>
</dbReference>
<dbReference type="GeneID" id="54407635"/>
<organism evidence="2 3">
    <name type="scientific">Dothidotthia symphoricarpi CBS 119687</name>
    <dbReference type="NCBI Taxonomy" id="1392245"/>
    <lineage>
        <taxon>Eukaryota</taxon>
        <taxon>Fungi</taxon>
        <taxon>Dikarya</taxon>
        <taxon>Ascomycota</taxon>
        <taxon>Pezizomycotina</taxon>
        <taxon>Dothideomycetes</taxon>
        <taxon>Pleosporomycetidae</taxon>
        <taxon>Pleosporales</taxon>
        <taxon>Dothidotthiaceae</taxon>
        <taxon>Dothidotthia</taxon>
    </lineage>
</organism>
<evidence type="ECO:0000313" key="3">
    <source>
        <dbReference type="Proteomes" id="UP000799771"/>
    </source>
</evidence>
<feature type="region of interest" description="Disordered" evidence="1">
    <location>
        <begin position="15"/>
        <end position="73"/>
    </location>
</feature>
<protein>
    <submittedName>
        <fullName evidence="2">Uncharacterized protein</fullName>
    </submittedName>
</protein>
<evidence type="ECO:0000256" key="1">
    <source>
        <dbReference type="SAM" id="MobiDB-lite"/>
    </source>
</evidence>
<evidence type="ECO:0000313" key="2">
    <source>
        <dbReference type="EMBL" id="KAF2135019.1"/>
    </source>
</evidence>
<gene>
    <name evidence="2" type="ORF">P153DRAFT_362721</name>
</gene>
<accession>A0A6A6AST5</accession>
<dbReference type="EMBL" id="ML977497">
    <property type="protein sequence ID" value="KAF2135019.1"/>
    <property type="molecule type" value="Genomic_DNA"/>
</dbReference>
<dbReference type="RefSeq" id="XP_033529406.1">
    <property type="nucleotide sequence ID" value="XM_033667203.1"/>
</dbReference>
<sequence>MDNCATIGKMVLNPVMSRKKSRAEHKREPIPPKQKRSYVPTIPSPKTQEPKTKSNAGMLASKTHIQEQRSLSF</sequence>
<proteinExistence type="predicted"/>
<name>A0A6A6AST5_9PLEO</name>
<reference evidence="2" key="1">
    <citation type="journal article" date="2020" name="Stud. Mycol.">
        <title>101 Dothideomycetes genomes: a test case for predicting lifestyles and emergence of pathogens.</title>
        <authorList>
            <person name="Haridas S."/>
            <person name="Albert R."/>
            <person name="Binder M."/>
            <person name="Bloem J."/>
            <person name="Labutti K."/>
            <person name="Salamov A."/>
            <person name="Andreopoulos B."/>
            <person name="Baker S."/>
            <person name="Barry K."/>
            <person name="Bills G."/>
            <person name="Bluhm B."/>
            <person name="Cannon C."/>
            <person name="Castanera R."/>
            <person name="Culley D."/>
            <person name="Daum C."/>
            <person name="Ezra D."/>
            <person name="Gonzalez J."/>
            <person name="Henrissat B."/>
            <person name="Kuo A."/>
            <person name="Liang C."/>
            <person name="Lipzen A."/>
            <person name="Lutzoni F."/>
            <person name="Magnuson J."/>
            <person name="Mondo S."/>
            <person name="Nolan M."/>
            <person name="Ohm R."/>
            <person name="Pangilinan J."/>
            <person name="Park H.-J."/>
            <person name="Ramirez L."/>
            <person name="Alfaro M."/>
            <person name="Sun H."/>
            <person name="Tritt A."/>
            <person name="Yoshinaga Y."/>
            <person name="Zwiers L.-H."/>
            <person name="Turgeon B."/>
            <person name="Goodwin S."/>
            <person name="Spatafora J."/>
            <person name="Crous P."/>
            <person name="Grigoriev I."/>
        </authorList>
    </citation>
    <scope>NUCLEOTIDE SEQUENCE</scope>
    <source>
        <strain evidence="2">CBS 119687</strain>
    </source>
</reference>
<keyword evidence="3" id="KW-1185">Reference proteome</keyword>